<sequence>MVFRVPNAHGNSSKNRAPNVSTAEEIHVTWAQLEKKRDKDTTSQDFDRALDLQFMETASQFLLTPSKLEGDDVAIFSDAVKVADLKNPIEDSVAINHLAGGKLHDKSAKESWELILNLALYGHESWNDPKDLVKPIKAISLPHDVPRTSDRRLIELENQVQRLMEDHLAPKPSVKVNKIASSCKICGGPHDTQICMENPEQAFSNYASSRTDEAGDARLSKFEADFKQQQSEMTNKINTIALPSDTIKIPKLNVNPASSVLSARSYPIEDPQSSSRPFNSVNDIKMCFKATNDFQKDQLQVKTLTVNKVETPKSKEPERALEDEFKDLHLKLSVLEVLAMLPCTTTGALSISFVEMKELSDQLQELSDKGFVRLSTSPWGAPVLFVKKKD</sequence>
<feature type="region of interest" description="Disordered" evidence="1">
    <location>
        <begin position="1"/>
        <end position="21"/>
    </location>
</feature>
<reference evidence="2" key="2">
    <citation type="submission" date="2022-01" db="EMBL/GenBank/DDBJ databases">
        <authorList>
            <person name="Yamashiro T."/>
            <person name="Shiraishi A."/>
            <person name="Satake H."/>
            <person name="Nakayama K."/>
        </authorList>
    </citation>
    <scope>NUCLEOTIDE SEQUENCE</scope>
</reference>
<keyword evidence="3" id="KW-1185">Reference proteome</keyword>
<organism evidence="2 3">
    <name type="scientific">Tanacetum coccineum</name>
    <dbReference type="NCBI Taxonomy" id="301880"/>
    <lineage>
        <taxon>Eukaryota</taxon>
        <taxon>Viridiplantae</taxon>
        <taxon>Streptophyta</taxon>
        <taxon>Embryophyta</taxon>
        <taxon>Tracheophyta</taxon>
        <taxon>Spermatophyta</taxon>
        <taxon>Magnoliopsida</taxon>
        <taxon>eudicotyledons</taxon>
        <taxon>Gunneridae</taxon>
        <taxon>Pentapetalae</taxon>
        <taxon>asterids</taxon>
        <taxon>campanulids</taxon>
        <taxon>Asterales</taxon>
        <taxon>Asteraceae</taxon>
        <taxon>Asteroideae</taxon>
        <taxon>Anthemideae</taxon>
        <taxon>Anthemidinae</taxon>
        <taxon>Tanacetum</taxon>
    </lineage>
</organism>
<gene>
    <name evidence="2" type="ORF">Tco_1054021</name>
</gene>
<accession>A0ABQ5GWM7</accession>
<dbReference type="Proteomes" id="UP001151760">
    <property type="component" value="Unassembled WGS sequence"/>
</dbReference>
<evidence type="ECO:0000313" key="2">
    <source>
        <dbReference type="EMBL" id="GJT79679.1"/>
    </source>
</evidence>
<comment type="caution">
    <text evidence="2">The sequence shown here is derived from an EMBL/GenBank/DDBJ whole genome shotgun (WGS) entry which is preliminary data.</text>
</comment>
<proteinExistence type="predicted"/>
<dbReference type="InterPro" id="IPR032567">
    <property type="entry name" value="RTL1-rel"/>
</dbReference>
<feature type="compositionally biased region" description="Polar residues" evidence="1">
    <location>
        <begin position="9"/>
        <end position="21"/>
    </location>
</feature>
<dbReference type="EMBL" id="BQNB010018921">
    <property type="protein sequence ID" value="GJT79679.1"/>
    <property type="molecule type" value="Genomic_DNA"/>
</dbReference>
<name>A0ABQ5GWM7_9ASTR</name>
<protein>
    <recommendedName>
        <fullName evidence="4">MAK10-like protein</fullName>
    </recommendedName>
</protein>
<dbReference type="PANTHER" id="PTHR15503">
    <property type="entry name" value="LDOC1 RELATED"/>
    <property type="match status" value="1"/>
</dbReference>
<dbReference type="SUPFAM" id="SSF56672">
    <property type="entry name" value="DNA/RNA polymerases"/>
    <property type="match status" value="1"/>
</dbReference>
<dbReference type="PANTHER" id="PTHR15503:SF45">
    <property type="entry name" value="RNA-DIRECTED DNA POLYMERASE HOMOLOG"/>
    <property type="match status" value="1"/>
</dbReference>
<evidence type="ECO:0008006" key="4">
    <source>
        <dbReference type="Google" id="ProtNLM"/>
    </source>
</evidence>
<evidence type="ECO:0000256" key="1">
    <source>
        <dbReference type="SAM" id="MobiDB-lite"/>
    </source>
</evidence>
<evidence type="ECO:0000313" key="3">
    <source>
        <dbReference type="Proteomes" id="UP001151760"/>
    </source>
</evidence>
<dbReference type="Gene3D" id="3.10.10.10">
    <property type="entry name" value="HIV Type 1 Reverse Transcriptase, subunit A, domain 1"/>
    <property type="match status" value="1"/>
</dbReference>
<dbReference type="InterPro" id="IPR043502">
    <property type="entry name" value="DNA/RNA_pol_sf"/>
</dbReference>
<reference evidence="2" key="1">
    <citation type="journal article" date="2022" name="Int. J. Mol. Sci.">
        <title>Draft Genome of Tanacetum Coccineum: Genomic Comparison of Closely Related Tanacetum-Family Plants.</title>
        <authorList>
            <person name="Yamashiro T."/>
            <person name="Shiraishi A."/>
            <person name="Nakayama K."/>
            <person name="Satake H."/>
        </authorList>
    </citation>
    <scope>NUCLEOTIDE SEQUENCE</scope>
</reference>